<feature type="compositionally biased region" description="Low complexity" evidence="1">
    <location>
        <begin position="33"/>
        <end position="55"/>
    </location>
</feature>
<organism evidence="2 3">
    <name type="scientific">Rhodococcus ruber</name>
    <dbReference type="NCBI Taxonomy" id="1830"/>
    <lineage>
        <taxon>Bacteria</taxon>
        <taxon>Bacillati</taxon>
        <taxon>Actinomycetota</taxon>
        <taxon>Actinomycetes</taxon>
        <taxon>Mycobacteriales</taxon>
        <taxon>Nocardiaceae</taxon>
        <taxon>Rhodococcus</taxon>
    </lineage>
</organism>
<name>A0A098BWM0_9NOCA</name>
<reference evidence="2 3" key="1">
    <citation type="journal article" date="2014" name="Genome Announc.">
        <title>Draft Genome Sequence of Propane- and Butane-Oxidizing Actinobacterium Rhodococcus ruber IEGM 231.</title>
        <authorList>
            <person name="Ivshina I.B."/>
            <person name="Kuyukina M.S."/>
            <person name="Krivoruchko A.V."/>
            <person name="Barbe V."/>
            <person name="Fischer C."/>
        </authorList>
    </citation>
    <scope>NUCLEOTIDE SEQUENCE [LARGE SCALE GENOMIC DNA]</scope>
</reference>
<dbReference type="OrthoDB" id="4558606at2"/>
<evidence type="ECO:0000313" key="3">
    <source>
        <dbReference type="Proteomes" id="UP000042997"/>
    </source>
</evidence>
<feature type="compositionally biased region" description="Polar residues" evidence="1">
    <location>
        <begin position="59"/>
        <end position="68"/>
    </location>
</feature>
<dbReference type="RefSeq" id="WP_010594361.1">
    <property type="nucleotide sequence ID" value="NZ_CP023714.1"/>
</dbReference>
<evidence type="ECO:0000256" key="1">
    <source>
        <dbReference type="SAM" id="MobiDB-lite"/>
    </source>
</evidence>
<feature type="region of interest" description="Disordered" evidence="1">
    <location>
        <begin position="27"/>
        <end position="70"/>
    </location>
</feature>
<feature type="compositionally biased region" description="Pro residues" evidence="1">
    <location>
        <begin position="119"/>
        <end position="131"/>
    </location>
</feature>
<sequence>MSADHDVLVAELRALADAVLDRLEQTVQRFAEPESSPRSPAPGSVSPDSVSPDAGTEPATDTSASTAGGCSWCPLCAVAAAVRGEPHELLTRLATQIAALIALLRDLLARYLPARGPAPDAPGPQDPPPAPGRNGTFVPISVTIRR</sequence>
<dbReference type="EMBL" id="CCSD01000108">
    <property type="protein sequence ID" value="CDZ92116.1"/>
    <property type="molecule type" value="Genomic_DNA"/>
</dbReference>
<evidence type="ECO:0000313" key="2">
    <source>
        <dbReference type="EMBL" id="CDZ92116.1"/>
    </source>
</evidence>
<feature type="region of interest" description="Disordered" evidence="1">
    <location>
        <begin position="115"/>
        <end position="146"/>
    </location>
</feature>
<dbReference type="KEGG" id="rrz:CS378_05130"/>
<proteinExistence type="predicted"/>
<gene>
    <name evidence="2" type="ORF">RHRU231_920054</name>
</gene>
<protein>
    <submittedName>
        <fullName evidence="2">Uncharacterized protein</fullName>
    </submittedName>
</protein>
<dbReference type="eggNOG" id="ENOG502ZDG3">
    <property type="taxonomic scope" value="Bacteria"/>
</dbReference>
<accession>A0A098BWM0</accession>
<dbReference type="AlphaFoldDB" id="A0A098BWM0"/>
<dbReference type="Proteomes" id="UP000042997">
    <property type="component" value="Unassembled WGS sequence"/>
</dbReference>